<accession>A0AA36I8C8</accession>
<dbReference type="Proteomes" id="UP001178507">
    <property type="component" value="Unassembled WGS sequence"/>
</dbReference>
<feature type="compositionally biased region" description="Basic and acidic residues" evidence="1">
    <location>
        <begin position="288"/>
        <end position="297"/>
    </location>
</feature>
<sequence>MLGTVPMRVDVEVGEGPLKLSYGPELEPPKDLLVQLNSAKHKDLTFSDRVVPAGCHNRDGLVWLCAAKNGGNEPALYIKELSLNHWTLRFMMRSKHNQAKTASGIGFKEASGRISWLLTDVSDSKPKMILEKGIWAGGARDLGFEQMEAKVWHQFEIMRAHGYVSVYMDGNMIFRRGGEGWKFEQVVIRSWRNEVTVAQISQTSEFSSLTVMNTLHPKNGNGGRYFNFNMDELNLKANKVYQRYIWQCRKKTCDSGSGYCWKMEWEGTVIIWTKLGQGGADSSGRRNNGNDKGRHGNFEPGDVLTTDLSCNI</sequence>
<evidence type="ECO:0000313" key="2">
    <source>
        <dbReference type="EMBL" id="CAJ1382865.1"/>
    </source>
</evidence>
<comment type="caution">
    <text evidence="2">The sequence shown here is derived from an EMBL/GenBank/DDBJ whole genome shotgun (WGS) entry which is preliminary data.</text>
</comment>
<dbReference type="AlphaFoldDB" id="A0AA36I8C8"/>
<keyword evidence="3" id="KW-1185">Reference proteome</keyword>
<name>A0AA36I8C8_9DINO</name>
<organism evidence="2 3">
    <name type="scientific">Effrenium voratum</name>
    <dbReference type="NCBI Taxonomy" id="2562239"/>
    <lineage>
        <taxon>Eukaryota</taxon>
        <taxon>Sar</taxon>
        <taxon>Alveolata</taxon>
        <taxon>Dinophyceae</taxon>
        <taxon>Suessiales</taxon>
        <taxon>Symbiodiniaceae</taxon>
        <taxon>Effrenium</taxon>
    </lineage>
</organism>
<gene>
    <name evidence="2" type="ORF">EVOR1521_LOCUS10133</name>
</gene>
<protein>
    <submittedName>
        <fullName evidence="2">Uncharacterized protein</fullName>
    </submittedName>
</protein>
<evidence type="ECO:0000313" key="3">
    <source>
        <dbReference type="Proteomes" id="UP001178507"/>
    </source>
</evidence>
<evidence type="ECO:0000256" key="1">
    <source>
        <dbReference type="SAM" id="MobiDB-lite"/>
    </source>
</evidence>
<dbReference type="EMBL" id="CAUJNA010000950">
    <property type="protein sequence ID" value="CAJ1382865.1"/>
    <property type="molecule type" value="Genomic_DNA"/>
</dbReference>
<feature type="region of interest" description="Disordered" evidence="1">
    <location>
        <begin position="278"/>
        <end position="305"/>
    </location>
</feature>
<proteinExistence type="predicted"/>
<reference evidence="2" key="1">
    <citation type="submission" date="2023-08" db="EMBL/GenBank/DDBJ databases">
        <authorList>
            <person name="Chen Y."/>
            <person name="Shah S."/>
            <person name="Dougan E. K."/>
            <person name="Thang M."/>
            <person name="Chan C."/>
        </authorList>
    </citation>
    <scope>NUCLEOTIDE SEQUENCE</scope>
</reference>